<dbReference type="InterPro" id="IPR025324">
    <property type="entry name" value="DUF4230"/>
</dbReference>
<keyword evidence="2" id="KW-0812">Transmembrane</keyword>
<dbReference type="Pfam" id="PF14014">
    <property type="entry name" value="DUF4230"/>
    <property type="match status" value="1"/>
</dbReference>
<reference evidence="3" key="1">
    <citation type="submission" date="2020-05" db="EMBL/GenBank/DDBJ databases">
        <title>High-Quality Genomes of Partial-Nitritation/Anammox System by Hierarchical Clustering Based Hybrid Assembly.</title>
        <authorList>
            <person name="Liu L."/>
            <person name="Wang Y."/>
            <person name="Che Y."/>
            <person name="Chen Y."/>
            <person name="Xia Y."/>
            <person name="Luo R."/>
            <person name="Cheng S.H."/>
            <person name="Zheng C."/>
            <person name="Zhang T."/>
        </authorList>
    </citation>
    <scope>NUCLEOTIDE SEQUENCE</scope>
    <source>
        <strain evidence="3">H1_PAT1</strain>
    </source>
</reference>
<keyword evidence="2" id="KW-1133">Transmembrane helix</keyword>
<evidence type="ECO:0000313" key="3">
    <source>
        <dbReference type="EMBL" id="MBE7525126.1"/>
    </source>
</evidence>
<proteinExistence type="predicted"/>
<evidence type="ECO:0000256" key="2">
    <source>
        <dbReference type="SAM" id="Phobius"/>
    </source>
</evidence>
<feature type="transmembrane region" description="Helical" evidence="2">
    <location>
        <begin position="7"/>
        <end position="27"/>
    </location>
</feature>
<evidence type="ECO:0000313" key="4">
    <source>
        <dbReference type="Proteomes" id="UP000710385"/>
    </source>
</evidence>
<keyword evidence="1" id="KW-0175">Coiled coil</keyword>
<accession>A0A928TQC4</accession>
<dbReference type="AlphaFoldDB" id="A0A928TQC4"/>
<comment type="caution">
    <text evidence="3">The sequence shown here is derived from an EMBL/GenBank/DDBJ whole genome shotgun (WGS) entry which is preliminary data.</text>
</comment>
<gene>
    <name evidence="3" type="ORF">HS096_01905</name>
</gene>
<sequence length="203" mass="22254">MTKPSSIATAALVIAFVIFGIGLWAGYRLFAPASVQTERVNAQIILTALHDRGFLVTQTYLFDTPVSIDRSTGSAFKDFFFGQTIEARGTMEVNLGIDLSRVSTDDVTVDPNAGTVTVRIPKATLFNSRLVGPIELKNKEGILKRLLNSDDGYNDALAKLSQAAEEAANRQELLDRANERAKEDVSRLLGYVAENKKIIVEFD</sequence>
<keyword evidence="2" id="KW-0472">Membrane</keyword>
<name>A0A928TQC4_UNCKA</name>
<evidence type="ECO:0000256" key="1">
    <source>
        <dbReference type="SAM" id="Coils"/>
    </source>
</evidence>
<protein>
    <submittedName>
        <fullName evidence="3">DUF4230 domain-containing protein</fullName>
    </submittedName>
</protein>
<organism evidence="3 4">
    <name type="scientific">candidate division WWE3 bacterium</name>
    <dbReference type="NCBI Taxonomy" id="2053526"/>
    <lineage>
        <taxon>Bacteria</taxon>
        <taxon>Katanobacteria</taxon>
    </lineage>
</organism>
<dbReference type="EMBL" id="JABTTY010000001">
    <property type="protein sequence ID" value="MBE7525126.1"/>
    <property type="molecule type" value="Genomic_DNA"/>
</dbReference>
<dbReference type="Proteomes" id="UP000710385">
    <property type="component" value="Unassembled WGS sequence"/>
</dbReference>
<feature type="coiled-coil region" evidence="1">
    <location>
        <begin position="157"/>
        <end position="184"/>
    </location>
</feature>